<name>A0A1V0TZ01_9ACTN</name>
<dbReference type="Proteomes" id="UP000192726">
    <property type="component" value="Chromosome"/>
</dbReference>
<proteinExistence type="predicted"/>
<accession>A0A1V0TZ01</accession>
<dbReference type="EMBL" id="CP020569">
    <property type="protein sequence ID" value="ARF58131.1"/>
    <property type="molecule type" value="Genomic_DNA"/>
</dbReference>
<reference evidence="2 3" key="1">
    <citation type="submission" date="2017-04" db="EMBL/GenBank/DDBJ databases">
        <title>Complete Genome Sequence of Streptomyces gilvosporeus F607, a Capable Producer of Natamycin.</title>
        <authorList>
            <person name="Zong G."/>
            <person name="Zhong C."/>
            <person name="Fu J."/>
            <person name="Qin R."/>
            <person name="Cao G."/>
        </authorList>
    </citation>
    <scope>NUCLEOTIDE SEQUENCE [LARGE SCALE GENOMIC DNA]</scope>
    <source>
        <strain evidence="2 3">F607</strain>
    </source>
</reference>
<feature type="compositionally biased region" description="Low complexity" evidence="1">
    <location>
        <begin position="50"/>
        <end position="66"/>
    </location>
</feature>
<protein>
    <submittedName>
        <fullName evidence="2">Uncharacterized protein</fullName>
    </submittedName>
</protein>
<feature type="region of interest" description="Disordered" evidence="1">
    <location>
        <begin position="211"/>
        <end position="230"/>
    </location>
</feature>
<evidence type="ECO:0000313" key="3">
    <source>
        <dbReference type="Proteomes" id="UP000192726"/>
    </source>
</evidence>
<feature type="compositionally biased region" description="Gly residues" evidence="1">
    <location>
        <begin position="127"/>
        <end position="140"/>
    </location>
</feature>
<dbReference type="STRING" id="553510.B1H19_31650"/>
<evidence type="ECO:0000256" key="1">
    <source>
        <dbReference type="SAM" id="MobiDB-lite"/>
    </source>
</evidence>
<dbReference type="AlphaFoldDB" id="A0A1V0TZ01"/>
<evidence type="ECO:0000313" key="2">
    <source>
        <dbReference type="EMBL" id="ARF58131.1"/>
    </source>
</evidence>
<keyword evidence="3" id="KW-1185">Reference proteome</keyword>
<dbReference type="KEGG" id="sgv:B1H19_31650"/>
<sequence length="230" mass="22905">MAPDGVPGEALGDGGGEDSAAVDRVNGSRPSAAAGWSTTSPAPPPGRVRTTITTTAATTAAATIATRGADRHHGTPPPGPPAPPPPPPPPPPPGPPPGPRGRSTSVGGPPVRVGSETGPDEGPESGPDGGPVGWLSGGGADVTAVSPVSLPTRNVHTGSGARRASLRPGPLRRSRLTPPPPLPGVSIFVPLCAGGRRRPQAGWTACAYRGDVPSVRPQGRPVLRRRQETA</sequence>
<feature type="compositionally biased region" description="Pro residues" evidence="1">
    <location>
        <begin position="75"/>
        <end position="99"/>
    </location>
</feature>
<organism evidence="2 3">
    <name type="scientific">Streptomyces gilvosporeus</name>
    <dbReference type="NCBI Taxonomy" id="553510"/>
    <lineage>
        <taxon>Bacteria</taxon>
        <taxon>Bacillati</taxon>
        <taxon>Actinomycetota</taxon>
        <taxon>Actinomycetes</taxon>
        <taxon>Kitasatosporales</taxon>
        <taxon>Streptomycetaceae</taxon>
        <taxon>Streptomyces</taxon>
    </lineage>
</organism>
<gene>
    <name evidence="2" type="ORF">B1H19_31650</name>
</gene>
<feature type="region of interest" description="Disordered" evidence="1">
    <location>
        <begin position="1"/>
        <end position="184"/>
    </location>
</feature>
<feature type="compositionally biased region" description="Low complexity" evidence="1">
    <location>
        <begin position="100"/>
        <end position="117"/>
    </location>
</feature>